<dbReference type="Pfam" id="PF00112">
    <property type="entry name" value="Peptidase_C1"/>
    <property type="match status" value="1"/>
</dbReference>
<reference evidence="10" key="1">
    <citation type="journal article" date="2024" name="Gigascience">
        <title>Chromosome-level genome of the poultry shaft louse Menopon gallinae provides insight into the host-switching and adaptive evolution of parasitic lice.</title>
        <authorList>
            <person name="Xu Y."/>
            <person name="Ma L."/>
            <person name="Liu S."/>
            <person name="Liang Y."/>
            <person name="Liu Q."/>
            <person name="He Z."/>
            <person name="Tian L."/>
            <person name="Duan Y."/>
            <person name="Cai W."/>
            <person name="Li H."/>
            <person name="Song F."/>
        </authorList>
    </citation>
    <scope>NUCLEOTIDE SEQUENCE</scope>
    <source>
        <strain evidence="10">Cailab_2023a</strain>
    </source>
</reference>
<organism evidence="10">
    <name type="scientific">Menopon gallinae</name>
    <name type="common">poultry shaft louse</name>
    <dbReference type="NCBI Taxonomy" id="328185"/>
    <lineage>
        <taxon>Eukaryota</taxon>
        <taxon>Metazoa</taxon>
        <taxon>Ecdysozoa</taxon>
        <taxon>Arthropoda</taxon>
        <taxon>Hexapoda</taxon>
        <taxon>Insecta</taxon>
        <taxon>Pterygota</taxon>
        <taxon>Neoptera</taxon>
        <taxon>Paraneoptera</taxon>
        <taxon>Psocodea</taxon>
        <taxon>Troctomorpha</taxon>
        <taxon>Phthiraptera</taxon>
        <taxon>Amblycera</taxon>
        <taxon>Menoponidae</taxon>
        <taxon>Menopon</taxon>
    </lineage>
</organism>
<keyword evidence="5" id="KW-0865">Zymogen</keyword>
<dbReference type="PRINTS" id="PR00705">
    <property type="entry name" value="PAPAIN"/>
</dbReference>
<keyword evidence="7" id="KW-0472">Membrane</keyword>
<dbReference type="PROSITE" id="PS00139">
    <property type="entry name" value="THIOL_PROTEASE_CYS"/>
    <property type="match status" value="1"/>
</dbReference>
<dbReference type="GO" id="GO:0008234">
    <property type="term" value="F:cysteine-type peptidase activity"/>
    <property type="evidence" value="ECO:0007669"/>
    <property type="project" value="UniProtKB-KW"/>
</dbReference>
<sequence>MSVCLKMGKTNWFVIIGVIGLTFFSISVRRGGDDLNHEQLFNEYITKFNKTYTSNKTEYYIRMENFKQSLRLIEELNKNRTSNSSALYGLTVYADMSQDEFKEMKLQTNRTSPKTKENLKNQRHGYKFSRNDVRYKRGSKLPAVIDWRKKNVVGSVHNQKTCGACWAFSAIETVESMYSLKNRTFVSLSVQEAIDCAKDGNYGCEGGDACSLLFWLVTTRTKLTTEKAYPFAYHTQECKQIPKVGVEVESYTCDEFIGSEDLLLQKLAYHGPVAAAVNALNWQYYLGGIIQFHCSGAPKDMNHAVQIVGYDRTGPVPYYIIRNSWGTEFGDDGYLYIAVGGNVCGIANTVTSVDVL</sequence>
<dbReference type="InterPro" id="IPR025660">
    <property type="entry name" value="Pept_his_AS"/>
</dbReference>
<evidence type="ECO:0000256" key="1">
    <source>
        <dbReference type="ARBA" id="ARBA00008455"/>
    </source>
</evidence>
<dbReference type="InterPro" id="IPR000668">
    <property type="entry name" value="Peptidase_C1A_C"/>
</dbReference>
<evidence type="ECO:0000259" key="9">
    <source>
        <dbReference type="SMART" id="SM00848"/>
    </source>
</evidence>
<evidence type="ECO:0000256" key="7">
    <source>
        <dbReference type="SAM" id="Phobius"/>
    </source>
</evidence>
<dbReference type="InterPro" id="IPR000169">
    <property type="entry name" value="Pept_cys_AS"/>
</dbReference>
<dbReference type="InterPro" id="IPR039417">
    <property type="entry name" value="Peptidase_C1A_papain-like"/>
</dbReference>
<dbReference type="PROSITE" id="PS00639">
    <property type="entry name" value="THIOL_PROTEASE_HIS"/>
    <property type="match status" value="1"/>
</dbReference>
<evidence type="ECO:0000313" key="10">
    <source>
        <dbReference type="EMBL" id="KAL0273051.1"/>
    </source>
</evidence>
<evidence type="ECO:0000256" key="4">
    <source>
        <dbReference type="ARBA" id="ARBA00022807"/>
    </source>
</evidence>
<keyword evidence="4" id="KW-0788">Thiol protease</keyword>
<evidence type="ECO:0000259" key="8">
    <source>
        <dbReference type="SMART" id="SM00645"/>
    </source>
</evidence>
<dbReference type="EMBL" id="JARGDH010000003">
    <property type="protein sequence ID" value="KAL0273051.1"/>
    <property type="molecule type" value="Genomic_DNA"/>
</dbReference>
<dbReference type="CDD" id="cd02248">
    <property type="entry name" value="Peptidase_C1A"/>
    <property type="match status" value="1"/>
</dbReference>
<feature type="domain" description="Peptidase C1A papain C-terminal" evidence="8">
    <location>
        <begin position="141"/>
        <end position="354"/>
    </location>
</feature>
<comment type="similarity">
    <text evidence="1">Belongs to the peptidase C1 family.</text>
</comment>
<gene>
    <name evidence="10" type="ORF">PYX00_005819</name>
</gene>
<evidence type="ECO:0000256" key="6">
    <source>
        <dbReference type="ARBA" id="ARBA00023157"/>
    </source>
</evidence>
<name>A0AAW2HTK1_9NEOP</name>
<dbReference type="SMART" id="SM00848">
    <property type="entry name" value="Inhibitor_I29"/>
    <property type="match status" value="1"/>
</dbReference>
<dbReference type="AlphaFoldDB" id="A0AAW2HTK1"/>
<accession>A0AAW2HTK1</accession>
<keyword evidence="7" id="KW-0812">Transmembrane</keyword>
<dbReference type="Pfam" id="PF08246">
    <property type="entry name" value="Inhibitor_I29"/>
    <property type="match status" value="1"/>
</dbReference>
<dbReference type="InterPro" id="IPR013201">
    <property type="entry name" value="Prot_inhib_I29"/>
</dbReference>
<dbReference type="InterPro" id="IPR038765">
    <property type="entry name" value="Papain-like_cys_pep_sf"/>
</dbReference>
<keyword evidence="7" id="KW-1133">Transmembrane helix</keyword>
<evidence type="ECO:0000256" key="2">
    <source>
        <dbReference type="ARBA" id="ARBA00022670"/>
    </source>
</evidence>
<evidence type="ECO:0000256" key="5">
    <source>
        <dbReference type="ARBA" id="ARBA00023145"/>
    </source>
</evidence>
<dbReference type="Gene3D" id="3.90.70.10">
    <property type="entry name" value="Cysteine proteinases"/>
    <property type="match status" value="1"/>
</dbReference>
<dbReference type="PANTHER" id="PTHR12411">
    <property type="entry name" value="CYSTEINE PROTEASE FAMILY C1-RELATED"/>
    <property type="match status" value="1"/>
</dbReference>
<protein>
    <submittedName>
        <fullName evidence="10">Uncharacterized protein</fullName>
    </submittedName>
</protein>
<keyword evidence="6" id="KW-1015">Disulfide bond</keyword>
<dbReference type="InterPro" id="IPR013128">
    <property type="entry name" value="Peptidase_C1A"/>
</dbReference>
<proteinExistence type="inferred from homology"/>
<feature type="transmembrane region" description="Helical" evidence="7">
    <location>
        <begin position="12"/>
        <end position="28"/>
    </location>
</feature>
<keyword evidence="2" id="KW-0645">Protease</keyword>
<feature type="domain" description="Cathepsin propeptide inhibitor" evidence="9">
    <location>
        <begin position="41"/>
        <end position="101"/>
    </location>
</feature>
<dbReference type="SUPFAM" id="SSF54001">
    <property type="entry name" value="Cysteine proteinases"/>
    <property type="match status" value="1"/>
</dbReference>
<comment type="caution">
    <text evidence="10">The sequence shown here is derived from an EMBL/GenBank/DDBJ whole genome shotgun (WGS) entry which is preliminary data.</text>
</comment>
<dbReference type="SMART" id="SM00645">
    <property type="entry name" value="Pept_C1"/>
    <property type="match status" value="1"/>
</dbReference>
<evidence type="ECO:0000256" key="3">
    <source>
        <dbReference type="ARBA" id="ARBA00022801"/>
    </source>
</evidence>
<dbReference type="GO" id="GO:0006508">
    <property type="term" value="P:proteolysis"/>
    <property type="evidence" value="ECO:0007669"/>
    <property type="project" value="UniProtKB-KW"/>
</dbReference>
<keyword evidence="3" id="KW-0378">Hydrolase</keyword>